<evidence type="ECO:0000259" key="6">
    <source>
        <dbReference type="Pfam" id="PF13700"/>
    </source>
</evidence>
<keyword evidence="8" id="KW-1185">Reference proteome</keyword>
<organism evidence="7 8">
    <name type="scientific">Deinococcus caeni</name>
    <dbReference type="NCBI Taxonomy" id="569127"/>
    <lineage>
        <taxon>Bacteria</taxon>
        <taxon>Thermotogati</taxon>
        <taxon>Deinococcota</taxon>
        <taxon>Deinococci</taxon>
        <taxon>Deinococcales</taxon>
        <taxon>Deinococcaceae</taxon>
        <taxon>Deinococcus</taxon>
    </lineage>
</organism>
<dbReference type="InterPro" id="IPR047653">
    <property type="entry name" value="Tn3-like_transpos"/>
</dbReference>
<gene>
    <name evidence="7" type="ORF">Dcae01_03344</name>
</gene>
<name>A0ABP9UHU0_9DEIO</name>
<evidence type="ECO:0000256" key="1">
    <source>
        <dbReference type="ARBA" id="ARBA00009402"/>
    </source>
</evidence>
<evidence type="ECO:0000259" key="5">
    <source>
        <dbReference type="Pfam" id="PF01526"/>
    </source>
</evidence>
<protein>
    <submittedName>
        <fullName evidence="7">Tn3 family transposase Tn4430</fullName>
    </submittedName>
</protein>
<keyword evidence="3" id="KW-0238">DNA-binding</keyword>
<dbReference type="Pfam" id="PF13700">
    <property type="entry name" value="DUF4158"/>
    <property type="match status" value="1"/>
</dbReference>
<dbReference type="InterPro" id="IPR025296">
    <property type="entry name" value="DUF4158"/>
</dbReference>
<proteinExistence type="inferred from homology"/>
<dbReference type="Proteomes" id="UP001423409">
    <property type="component" value="Unassembled WGS sequence"/>
</dbReference>
<feature type="domain" description="DUF4158" evidence="6">
    <location>
        <begin position="15"/>
        <end position="167"/>
    </location>
</feature>
<accession>A0ABP9UHU0</accession>
<dbReference type="NCBIfam" id="NF033527">
    <property type="entry name" value="transpos_Tn3"/>
    <property type="match status" value="1"/>
</dbReference>
<dbReference type="InterPro" id="IPR002513">
    <property type="entry name" value="Tn3_Tnp_DDE_dom"/>
</dbReference>
<keyword evidence="2" id="KW-0815">Transposition</keyword>
<comment type="caution">
    <text evidence="7">The sequence shown here is derived from an EMBL/GenBank/DDBJ whole genome shotgun (WGS) entry which is preliminary data.</text>
</comment>
<keyword evidence="4" id="KW-0233">DNA recombination</keyword>
<evidence type="ECO:0000313" key="8">
    <source>
        <dbReference type="Proteomes" id="UP001423409"/>
    </source>
</evidence>
<evidence type="ECO:0000256" key="4">
    <source>
        <dbReference type="ARBA" id="ARBA00023172"/>
    </source>
</evidence>
<comment type="similarity">
    <text evidence="1">Belongs to the transposase 7 family.</text>
</comment>
<feature type="domain" description="Tn3 transposase DDE" evidence="5">
    <location>
        <begin position="586"/>
        <end position="972"/>
    </location>
</feature>
<evidence type="ECO:0000256" key="2">
    <source>
        <dbReference type="ARBA" id="ARBA00022578"/>
    </source>
</evidence>
<dbReference type="RefSeq" id="WP_345447696.1">
    <property type="nucleotide sequence ID" value="NZ_BAABQU010000084.1"/>
</dbReference>
<dbReference type="EMBL" id="BAABQU010000084">
    <property type="protein sequence ID" value="GAA5441803.1"/>
    <property type="molecule type" value="Genomic_DNA"/>
</dbReference>
<reference evidence="7 8" key="1">
    <citation type="submission" date="2024-02" db="EMBL/GenBank/DDBJ databases">
        <title>Deinococcus caeni NBRC 101312.</title>
        <authorList>
            <person name="Ichikawa N."/>
            <person name="Katano-Makiyama Y."/>
            <person name="Hidaka K."/>
        </authorList>
    </citation>
    <scope>NUCLEOTIDE SEQUENCE [LARGE SCALE GENOMIC DNA]</scope>
    <source>
        <strain evidence="7 8">NBRC 101312</strain>
    </source>
</reference>
<dbReference type="Pfam" id="PF01526">
    <property type="entry name" value="DDE_Tnp_Tn3"/>
    <property type="match status" value="1"/>
</dbReference>
<sequence>MSNLPEGERGSDRLPEGLGEALVQQQFLLNDTDLSEVARCRGPVNRLGFAVQLCTLRSYGFFLSNLIDVPDEVRDTLASQLGLLSIGLDGYPSDENTRHTHLERIRTYLGYVRCGEVERERLAAHLSVVARSTPRTESLRQSGHGWLFAHRVVRPGRTTLRDLIASAREAALEATYLTLTRELKAEQESQLDALLGAGDNQESAWPRSPIEALKLPAKKESADTLLFLLARLTTLLELGLSNWPAVHTLPPEMRRQLALWGYRYDAWSLRRFPPSKRRAVLLCFLSMATAVTTDAVVNALDKVMNDIHNKARKRRQQLLQASQEARSRAVEVLEVLGTLTLDETIPDPGLRSEIIQRYPREELTRLVEGSRQLREGDGSYYRLTESSWDYTRRFSPTLLRVMPFQWAEGSLIGQAVVHLRTFNASGKRKLGNDVPTGWLPPKWQPCVLTRQGGHTAVSRPHYELALLSTLVEKLKAGDVTVQHSRQWADFEDYLIPKDRWQSDREAHYAQLNLPLDAATYLENLDQRLHAVTGAVNTGVPRNEALRIDAAKGEWKLAALRTAGIQSTARAAKALIERHLPGRELVDIVIDLDARMDLLRAFLPDGEKSPWPRGVQRRNALAALIAVGCNIGAARMASASGLSVREITAAADGLLTEDALRTASVELVNFASKLPMAAVYGTGDTCSADGMRFYVPVNILAADYSHLLGGRGVNMYVHTTDTSLRLYQQAIPVRLREATFVLDGLLDHGTELDPGRVFTDSHGFSEVVMASAALLARDLAPRIANVHEQTLYKLDRSKVYEHLDPILKGTIKTHVVREAWDEVVRVMASIQTGTATASLILHRLGSYARQNRVHQALAEIGRAEKTMHILRTAGSEEFRRVQARELNKGEASNDLSRFLFFGQEGALRGREFGDQAQSFSALAVLHNAVVAWNMIGVEGVVARLRAAGHDLPDEVLGLTTPLLRKHINPFGRYHFDLGRLRD</sequence>
<evidence type="ECO:0000256" key="3">
    <source>
        <dbReference type="ARBA" id="ARBA00023125"/>
    </source>
</evidence>
<evidence type="ECO:0000313" key="7">
    <source>
        <dbReference type="EMBL" id="GAA5441803.1"/>
    </source>
</evidence>